<dbReference type="OrthoDB" id="10014143at2"/>
<proteinExistence type="predicted"/>
<protein>
    <recommendedName>
        <fullName evidence="3">Flagellar FliJ protein</fullName>
    </recommendedName>
</protein>
<evidence type="ECO:0008006" key="3">
    <source>
        <dbReference type="Google" id="ProtNLM"/>
    </source>
</evidence>
<gene>
    <name evidence="1" type="ORF">BWR60_23335</name>
</gene>
<dbReference type="RefSeq" id="WP_088153425.1">
    <property type="nucleotide sequence ID" value="NZ_NHON01000051.1"/>
</dbReference>
<sequence length="141" mass="16052">MAVAQLLARRERQRLDDVLRAAGAVERLLAELDRQDRDDIAESGRQFTVADQHGLRQMPAYLAGLRARRAARTVERLALQAELEVLRRRILLHHREAEKFETVDAAARERERKARLADEQAEAAELAILGLVLRQRDTGRG</sequence>
<organism evidence="1 2">
    <name type="scientific">Inquilinus limosus</name>
    <dbReference type="NCBI Taxonomy" id="171674"/>
    <lineage>
        <taxon>Bacteria</taxon>
        <taxon>Pseudomonadati</taxon>
        <taxon>Pseudomonadota</taxon>
        <taxon>Alphaproteobacteria</taxon>
        <taxon>Rhodospirillales</taxon>
        <taxon>Rhodospirillaceae</taxon>
        <taxon>Inquilinus</taxon>
    </lineage>
</organism>
<comment type="caution">
    <text evidence="1">The sequence shown here is derived from an EMBL/GenBank/DDBJ whole genome shotgun (WGS) entry which is preliminary data.</text>
</comment>
<name>A0A211ZHZ5_9PROT</name>
<dbReference type="Proteomes" id="UP000196655">
    <property type="component" value="Unassembled WGS sequence"/>
</dbReference>
<accession>A0A211ZHZ5</accession>
<keyword evidence="2" id="KW-1185">Reference proteome</keyword>
<dbReference type="EMBL" id="NHON01000051">
    <property type="protein sequence ID" value="OWJ64727.1"/>
    <property type="molecule type" value="Genomic_DNA"/>
</dbReference>
<reference evidence="2" key="1">
    <citation type="submission" date="2017-05" db="EMBL/GenBank/DDBJ databases">
        <authorList>
            <person name="Macchi M."/>
            <person name="Festa S."/>
            <person name="Coppotelli B.M."/>
            <person name="Morelli I.S."/>
        </authorList>
    </citation>
    <scope>NUCLEOTIDE SEQUENCE [LARGE SCALE GENOMIC DNA]</scope>
    <source>
        <strain evidence="2">I</strain>
    </source>
</reference>
<evidence type="ECO:0000313" key="1">
    <source>
        <dbReference type="EMBL" id="OWJ64727.1"/>
    </source>
</evidence>
<dbReference type="AlphaFoldDB" id="A0A211ZHZ5"/>
<evidence type="ECO:0000313" key="2">
    <source>
        <dbReference type="Proteomes" id="UP000196655"/>
    </source>
</evidence>